<evidence type="ECO:0000313" key="1">
    <source>
        <dbReference type="EMBL" id="KAG5580739.1"/>
    </source>
</evidence>
<name>A0A9J5WY73_SOLCO</name>
<dbReference type="Proteomes" id="UP000824120">
    <property type="component" value="Chromosome 10"/>
</dbReference>
<dbReference type="AlphaFoldDB" id="A0A9J5WY73"/>
<dbReference type="OrthoDB" id="1304017at2759"/>
<protein>
    <recommendedName>
        <fullName evidence="3">No apical meristem-associated C-terminal domain-containing protein</fullName>
    </recommendedName>
</protein>
<gene>
    <name evidence="1" type="ORF">H5410_051366</name>
</gene>
<comment type="caution">
    <text evidence="1">The sequence shown here is derived from an EMBL/GenBank/DDBJ whole genome shotgun (WGS) entry which is preliminary data.</text>
</comment>
<sequence length="193" mass="22669">YSLNEDKLLCQIYVDISQDPITDICQSYDQFWVRIEQSYNNLKEESRIYRNKKSLQCRIALIEKAIRKLSGCIRQIENLHPSGASDIDIINQAKMLLIQEPTYKKGFKFDHIWNLMKDFEKFKDIDIEKKKFEAKALLCNHRSHYTSSKRPIGVKKSKLKRSKDEGLSLAMKLFEIENNRLGKMLSESTTSKQ</sequence>
<dbReference type="EMBL" id="JACXVP010000010">
    <property type="protein sequence ID" value="KAG5580739.1"/>
    <property type="molecule type" value="Genomic_DNA"/>
</dbReference>
<keyword evidence="2" id="KW-1185">Reference proteome</keyword>
<dbReference type="PANTHER" id="PTHR45125:SF3">
    <property type="entry name" value="NO-APICAL-MERISTEM-ASSOCIATED CARBOXY-TERMINAL DOMAIN PROTEIN"/>
    <property type="match status" value="1"/>
</dbReference>
<evidence type="ECO:0008006" key="3">
    <source>
        <dbReference type="Google" id="ProtNLM"/>
    </source>
</evidence>
<evidence type="ECO:0000313" key="2">
    <source>
        <dbReference type="Proteomes" id="UP000824120"/>
    </source>
</evidence>
<proteinExistence type="predicted"/>
<organism evidence="1 2">
    <name type="scientific">Solanum commersonii</name>
    <name type="common">Commerson's wild potato</name>
    <name type="synonym">Commerson's nightshade</name>
    <dbReference type="NCBI Taxonomy" id="4109"/>
    <lineage>
        <taxon>Eukaryota</taxon>
        <taxon>Viridiplantae</taxon>
        <taxon>Streptophyta</taxon>
        <taxon>Embryophyta</taxon>
        <taxon>Tracheophyta</taxon>
        <taxon>Spermatophyta</taxon>
        <taxon>Magnoliopsida</taxon>
        <taxon>eudicotyledons</taxon>
        <taxon>Gunneridae</taxon>
        <taxon>Pentapetalae</taxon>
        <taxon>asterids</taxon>
        <taxon>lamiids</taxon>
        <taxon>Solanales</taxon>
        <taxon>Solanaceae</taxon>
        <taxon>Solanoideae</taxon>
        <taxon>Solaneae</taxon>
        <taxon>Solanum</taxon>
    </lineage>
</organism>
<accession>A0A9J5WY73</accession>
<reference evidence="1 2" key="1">
    <citation type="submission" date="2020-09" db="EMBL/GenBank/DDBJ databases">
        <title>De no assembly of potato wild relative species, Solanum commersonii.</title>
        <authorList>
            <person name="Cho K."/>
        </authorList>
    </citation>
    <scope>NUCLEOTIDE SEQUENCE [LARGE SCALE GENOMIC DNA]</scope>
    <source>
        <strain evidence="1">LZ3.2</strain>
        <tissue evidence="1">Leaf</tissue>
    </source>
</reference>
<feature type="non-terminal residue" evidence="1">
    <location>
        <position position="1"/>
    </location>
</feature>
<dbReference type="PANTHER" id="PTHR45125">
    <property type="entry name" value="F21J9.4-RELATED"/>
    <property type="match status" value="1"/>
</dbReference>